<feature type="transmembrane region" description="Helical" evidence="11">
    <location>
        <begin position="335"/>
        <end position="356"/>
    </location>
</feature>
<reference evidence="16 17" key="2">
    <citation type="submission" date="2016-10" db="EMBL/GenBank/DDBJ databases">
        <authorList>
            <person name="Varghese N."/>
            <person name="Submissions S."/>
        </authorList>
    </citation>
    <scope>NUCLEOTIDE SEQUENCE [LARGE SCALE GENOMIC DNA]</scope>
    <source>
        <strain evidence="17">ATCC 20501</strain>
        <strain evidence="15 16">CGMCC 4.3529</strain>
    </source>
</reference>
<feature type="signal peptide" evidence="12">
    <location>
        <begin position="1"/>
        <end position="30"/>
    </location>
</feature>
<dbReference type="GO" id="GO:0006865">
    <property type="term" value="P:amino acid transport"/>
    <property type="evidence" value="ECO:0007669"/>
    <property type="project" value="UniProtKB-KW"/>
</dbReference>
<proteinExistence type="inferred from homology"/>
<dbReference type="EMBL" id="FOME01000001">
    <property type="protein sequence ID" value="SFC62794.1"/>
    <property type="molecule type" value="Genomic_DNA"/>
</dbReference>
<dbReference type="Gene3D" id="3.40.190.10">
    <property type="entry name" value="Periplasmic binding protein-like II"/>
    <property type="match status" value="2"/>
</dbReference>
<evidence type="ECO:0000256" key="10">
    <source>
        <dbReference type="ARBA" id="ARBA00023136"/>
    </source>
</evidence>
<evidence type="ECO:0000256" key="4">
    <source>
        <dbReference type="ARBA" id="ARBA00022448"/>
    </source>
</evidence>
<evidence type="ECO:0000313" key="16">
    <source>
        <dbReference type="Proteomes" id="UP000199690"/>
    </source>
</evidence>
<reference evidence="14" key="1">
    <citation type="submission" date="2016-10" db="EMBL/GenBank/DDBJ databases">
        <authorList>
            <person name="de Groot N.N."/>
        </authorList>
    </citation>
    <scope>NUCLEOTIDE SEQUENCE [LARGE SCALE GENOMIC DNA]</scope>
    <source>
        <strain evidence="14">ATCC 20501</strain>
    </source>
</reference>
<evidence type="ECO:0000256" key="7">
    <source>
        <dbReference type="ARBA" id="ARBA00022729"/>
    </source>
</evidence>
<dbReference type="PROSITE" id="PS51257">
    <property type="entry name" value="PROKAR_LIPOPROTEIN"/>
    <property type="match status" value="1"/>
</dbReference>
<evidence type="ECO:0000256" key="11">
    <source>
        <dbReference type="RuleBase" id="RU363032"/>
    </source>
</evidence>
<dbReference type="InterPro" id="IPR035906">
    <property type="entry name" value="MetI-like_sf"/>
</dbReference>
<protein>
    <submittedName>
        <fullName evidence="14">Arginine/lysine/histidine/glutamine transport system substrate-binding and permease protein</fullName>
    </submittedName>
</protein>
<dbReference type="InterPro" id="IPR001638">
    <property type="entry name" value="Solute-binding_3/MltF_N"/>
</dbReference>
<dbReference type="SUPFAM" id="SSF161098">
    <property type="entry name" value="MetI-like"/>
    <property type="match status" value="1"/>
</dbReference>
<feature type="transmembrane region" description="Helical" evidence="11">
    <location>
        <begin position="295"/>
        <end position="323"/>
    </location>
</feature>
<keyword evidence="5" id="KW-1003">Cell membrane</keyword>
<dbReference type="PROSITE" id="PS50928">
    <property type="entry name" value="ABC_TM1"/>
    <property type="match status" value="1"/>
</dbReference>
<evidence type="ECO:0000313" key="17">
    <source>
        <dbReference type="Proteomes" id="UP000236729"/>
    </source>
</evidence>
<keyword evidence="10 11" id="KW-0472">Membrane</keyword>
<feature type="transmembrane region" description="Helical" evidence="11">
    <location>
        <begin position="441"/>
        <end position="459"/>
    </location>
</feature>
<feature type="chain" id="PRO_5039420660" evidence="12">
    <location>
        <begin position="31"/>
        <end position="498"/>
    </location>
</feature>
<evidence type="ECO:0000256" key="3">
    <source>
        <dbReference type="ARBA" id="ARBA00010333"/>
    </source>
</evidence>
<sequence>MPRQRIRGRLMTALLAGLAACLLVFAPANAATAQEPPPSDKLAALRSGQLALRVGTDATFPPFEFTDAAGDQLGFDVDLVRALAARAGIKNVEFVQMPFGNIVPALQADQIDVGASAIYISAERAKAVDFTDVYYPGGLAIFTNEKDDSISSLEDLAGKRVAVQVGTKSVEWLKQHQPAAQLITVQTNEQMFSSARLGQADAVVTGAPGGKYFIAQQGGLKQVGDRLTEENYGYAFQKADADLRNAFNAALKQMHDDGSYHQITDKWFGAEATAAKPAERPLFNVATIVESSGQIWQGLLVSLQVILSALVLSLLLGTIGGFAKLSRITPLRWLGTAYVSVIRGTPFVVQLFFIYFGLPQLGLQLPPMAAGIIALGLYSGSYVTEIFRGAVQSVDRGQLEASRSCGMSHASAMRHVVIPQAFLRMLPPLGNEFVSMTKNSALVSFVTIHELFLVGQTIISRTFDALTVYLFIGLLYYLITNLIGFATSTIEKKMAVYI</sequence>
<evidence type="ECO:0000259" key="13">
    <source>
        <dbReference type="PROSITE" id="PS50928"/>
    </source>
</evidence>
<keyword evidence="16" id="KW-1185">Reference proteome</keyword>
<evidence type="ECO:0000256" key="12">
    <source>
        <dbReference type="SAM" id="SignalP"/>
    </source>
</evidence>
<dbReference type="Proteomes" id="UP000199690">
    <property type="component" value="Unassembled WGS sequence"/>
</dbReference>
<comment type="similarity">
    <text evidence="2">Belongs to the binding-protein-dependent transport system permease family. HisMQ subfamily.</text>
</comment>
<dbReference type="PANTHER" id="PTHR30614">
    <property type="entry name" value="MEMBRANE COMPONENT OF AMINO ACID ABC TRANSPORTER"/>
    <property type="match status" value="1"/>
</dbReference>
<dbReference type="InterPro" id="IPR010065">
    <property type="entry name" value="AA_ABC_transptr_permease_3TM"/>
</dbReference>
<comment type="similarity">
    <text evidence="3">Belongs to the bacterial solute-binding protein 3 family.</text>
</comment>
<dbReference type="RefSeq" id="WP_093347027.1">
    <property type="nucleotide sequence ID" value="NZ_FNVB01000002.1"/>
</dbReference>
<gene>
    <name evidence="14" type="ORF">SAMN02982929_00830</name>
    <name evidence="15" type="ORF">SAMN05216506_1011240</name>
</gene>
<evidence type="ECO:0000256" key="2">
    <source>
        <dbReference type="ARBA" id="ARBA00010072"/>
    </source>
</evidence>
<dbReference type="Gene3D" id="1.10.3720.10">
    <property type="entry name" value="MetI-like"/>
    <property type="match status" value="1"/>
</dbReference>
<dbReference type="InterPro" id="IPR000515">
    <property type="entry name" value="MetI-like"/>
</dbReference>
<evidence type="ECO:0000256" key="5">
    <source>
        <dbReference type="ARBA" id="ARBA00022475"/>
    </source>
</evidence>
<accession>A0A1H5VB98</accession>
<keyword evidence="8" id="KW-0029">Amino-acid transport</keyword>
<dbReference type="Pfam" id="PF00528">
    <property type="entry name" value="BPD_transp_1"/>
    <property type="match status" value="1"/>
</dbReference>
<evidence type="ECO:0000256" key="9">
    <source>
        <dbReference type="ARBA" id="ARBA00022989"/>
    </source>
</evidence>
<evidence type="ECO:0000256" key="8">
    <source>
        <dbReference type="ARBA" id="ARBA00022970"/>
    </source>
</evidence>
<dbReference type="PROSITE" id="PS01039">
    <property type="entry name" value="SBP_BACTERIAL_3"/>
    <property type="match status" value="1"/>
</dbReference>
<dbReference type="PANTHER" id="PTHR30614:SF20">
    <property type="entry name" value="GLUTAMINE TRANSPORT SYSTEM PERMEASE PROTEIN GLNP"/>
    <property type="match status" value="1"/>
</dbReference>
<keyword evidence="9 11" id="KW-1133">Transmembrane helix</keyword>
<keyword evidence="4 11" id="KW-0813">Transport</keyword>
<feature type="domain" description="ABC transmembrane type-1" evidence="13">
    <location>
        <begin position="299"/>
        <end position="487"/>
    </location>
</feature>
<dbReference type="GO" id="GO:0043190">
    <property type="term" value="C:ATP-binding cassette (ABC) transporter complex"/>
    <property type="evidence" value="ECO:0007669"/>
    <property type="project" value="InterPro"/>
</dbReference>
<dbReference type="CDD" id="cd06261">
    <property type="entry name" value="TM_PBP2"/>
    <property type="match status" value="1"/>
</dbReference>
<organism evidence="14 17">
    <name type="scientific">Saccharopolyspora kobensis</name>
    <dbReference type="NCBI Taxonomy" id="146035"/>
    <lineage>
        <taxon>Bacteria</taxon>
        <taxon>Bacillati</taxon>
        <taxon>Actinomycetota</taxon>
        <taxon>Actinomycetes</taxon>
        <taxon>Pseudonocardiales</taxon>
        <taxon>Pseudonocardiaceae</taxon>
        <taxon>Saccharopolyspora</taxon>
    </lineage>
</organism>
<feature type="transmembrane region" description="Helical" evidence="11">
    <location>
        <begin position="368"/>
        <end position="387"/>
    </location>
</feature>
<dbReference type="AlphaFoldDB" id="A0A1H5VB98"/>
<evidence type="ECO:0000256" key="6">
    <source>
        <dbReference type="ARBA" id="ARBA00022692"/>
    </source>
</evidence>
<dbReference type="Pfam" id="PF00497">
    <property type="entry name" value="SBP_bac_3"/>
    <property type="match status" value="1"/>
</dbReference>
<dbReference type="SMART" id="SM00079">
    <property type="entry name" value="PBPe"/>
    <property type="match status" value="1"/>
</dbReference>
<dbReference type="SMART" id="SM00062">
    <property type="entry name" value="PBPb"/>
    <property type="match status" value="1"/>
</dbReference>
<name>A0A1H5VB98_9PSEU</name>
<feature type="transmembrane region" description="Helical" evidence="11">
    <location>
        <begin position="465"/>
        <end position="485"/>
    </location>
</feature>
<dbReference type="InterPro" id="IPR018313">
    <property type="entry name" value="SBP_3_CS"/>
</dbReference>
<evidence type="ECO:0000256" key="1">
    <source>
        <dbReference type="ARBA" id="ARBA00004651"/>
    </source>
</evidence>
<accession>A0A1I1KPG0</accession>
<dbReference type="Proteomes" id="UP000236729">
    <property type="component" value="Unassembled WGS sequence"/>
</dbReference>
<dbReference type="SUPFAM" id="SSF53850">
    <property type="entry name" value="Periplasmic binding protein-like II"/>
    <property type="match status" value="1"/>
</dbReference>
<dbReference type="FunFam" id="1.10.3720.10:FF:000033">
    <property type="entry name" value="Polar amino acid ABC transporter permease"/>
    <property type="match status" value="1"/>
</dbReference>
<keyword evidence="6 11" id="KW-0812">Transmembrane</keyword>
<evidence type="ECO:0000313" key="14">
    <source>
        <dbReference type="EMBL" id="SEF84655.1"/>
    </source>
</evidence>
<comment type="subcellular location">
    <subcellularLocation>
        <location evidence="1 11">Cell membrane</location>
        <topology evidence="1 11">Multi-pass membrane protein</topology>
    </subcellularLocation>
</comment>
<dbReference type="GO" id="GO:0015276">
    <property type="term" value="F:ligand-gated monoatomic ion channel activity"/>
    <property type="evidence" value="ECO:0007669"/>
    <property type="project" value="InterPro"/>
</dbReference>
<keyword evidence="7 12" id="KW-0732">Signal</keyword>
<dbReference type="EMBL" id="FNVB01000002">
    <property type="protein sequence ID" value="SEF84655.1"/>
    <property type="molecule type" value="Genomic_DNA"/>
</dbReference>
<dbReference type="SMR" id="A0A1H5VB98"/>
<dbReference type="InterPro" id="IPR001320">
    <property type="entry name" value="Iontro_rcpt_C"/>
</dbReference>
<dbReference type="NCBIfam" id="TIGR01726">
    <property type="entry name" value="HEQRo_perm_3TM"/>
    <property type="match status" value="1"/>
</dbReference>
<dbReference type="InterPro" id="IPR043429">
    <property type="entry name" value="ArtM/GltK/GlnP/TcyL/YhdX-like"/>
</dbReference>
<evidence type="ECO:0000313" key="15">
    <source>
        <dbReference type="EMBL" id="SFC62794.1"/>
    </source>
</evidence>